<accession>A0A8H4QL89</accession>
<gene>
    <name evidence="3" type="ORF">D9613_010959</name>
</gene>
<feature type="transmembrane region" description="Helical" evidence="2">
    <location>
        <begin position="137"/>
        <end position="160"/>
    </location>
</feature>
<feature type="region of interest" description="Disordered" evidence="1">
    <location>
        <begin position="1"/>
        <end position="121"/>
    </location>
</feature>
<evidence type="ECO:0000313" key="3">
    <source>
        <dbReference type="EMBL" id="KAF4613220.1"/>
    </source>
</evidence>
<feature type="transmembrane region" description="Helical" evidence="2">
    <location>
        <begin position="227"/>
        <end position="250"/>
    </location>
</feature>
<evidence type="ECO:0000256" key="1">
    <source>
        <dbReference type="SAM" id="MobiDB-lite"/>
    </source>
</evidence>
<feature type="compositionally biased region" description="Polar residues" evidence="1">
    <location>
        <begin position="61"/>
        <end position="71"/>
    </location>
</feature>
<feature type="compositionally biased region" description="Low complexity" evidence="1">
    <location>
        <begin position="85"/>
        <end position="94"/>
    </location>
</feature>
<sequence length="322" mass="33611">MSSPPSYSGLSMASTSPREGLVSPPRTHARDQAQAALSIGMPLYPQEPPPLLATPSKARTRPSNMSGSTIARPQLEFKQFGGPAPTSRSLGTLPPTTPPPQYSGRAPSSSTSRQRIDPSESGGGVFLSMWRCIIKTLAYILAGLISVVIVAIILGCYAAIGALDGTLCMYDSSLIGNGILRVSLLSHYTTNKFAATIGAIGGSITCLPLLLLSALSNKKPKITLHDLPWLMLFGCALGALLGTLGCAILEKHVHDLPGGIDVLHAARAGAVGGTIMVPANILGFRFLLVLVAGVLLSLCAITMRVFEAVTGLVLGPYDRETV</sequence>
<feature type="transmembrane region" description="Helical" evidence="2">
    <location>
        <begin position="286"/>
        <end position="306"/>
    </location>
</feature>
<dbReference type="EMBL" id="JAACJL010000046">
    <property type="protein sequence ID" value="KAF4613220.1"/>
    <property type="molecule type" value="Genomic_DNA"/>
</dbReference>
<feature type="transmembrane region" description="Helical" evidence="2">
    <location>
        <begin position="193"/>
        <end position="215"/>
    </location>
</feature>
<dbReference type="AlphaFoldDB" id="A0A8H4QL89"/>
<reference evidence="3 4" key="1">
    <citation type="submission" date="2019-12" db="EMBL/GenBank/DDBJ databases">
        <authorList>
            <person name="Floudas D."/>
            <person name="Bentzer J."/>
            <person name="Ahren D."/>
            <person name="Johansson T."/>
            <person name="Persson P."/>
            <person name="Tunlid A."/>
        </authorList>
    </citation>
    <scope>NUCLEOTIDE SEQUENCE [LARGE SCALE GENOMIC DNA]</scope>
    <source>
        <strain evidence="3 4">CBS 102.39</strain>
    </source>
</reference>
<keyword evidence="4" id="KW-1185">Reference proteome</keyword>
<evidence type="ECO:0008006" key="5">
    <source>
        <dbReference type="Google" id="ProtNLM"/>
    </source>
</evidence>
<comment type="caution">
    <text evidence="3">The sequence shown here is derived from an EMBL/GenBank/DDBJ whole genome shotgun (WGS) entry which is preliminary data.</text>
</comment>
<keyword evidence="2" id="KW-0472">Membrane</keyword>
<protein>
    <recommendedName>
        <fullName evidence="5">Transmembrane protein</fullName>
    </recommendedName>
</protein>
<proteinExistence type="predicted"/>
<keyword evidence="2" id="KW-0812">Transmembrane</keyword>
<organism evidence="3 4">
    <name type="scientific">Agrocybe pediades</name>
    <dbReference type="NCBI Taxonomy" id="84607"/>
    <lineage>
        <taxon>Eukaryota</taxon>
        <taxon>Fungi</taxon>
        <taxon>Dikarya</taxon>
        <taxon>Basidiomycota</taxon>
        <taxon>Agaricomycotina</taxon>
        <taxon>Agaricomycetes</taxon>
        <taxon>Agaricomycetidae</taxon>
        <taxon>Agaricales</taxon>
        <taxon>Agaricineae</taxon>
        <taxon>Strophariaceae</taxon>
        <taxon>Agrocybe</taxon>
    </lineage>
</organism>
<evidence type="ECO:0000313" key="4">
    <source>
        <dbReference type="Proteomes" id="UP000521872"/>
    </source>
</evidence>
<keyword evidence="2" id="KW-1133">Transmembrane helix</keyword>
<name>A0A8H4QL89_9AGAR</name>
<evidence type="ECO:0000256" key="2">
    <source>
        <dbReference type="SAM" id="Phobius"/>
    </source>
</evidence>
<feature type="compositionally biased region" description="Polar residues" evidence="1">
    <location>
        <begin position="1"/>
        <end position="17"/>
    </location>
</feature>
<dbReference type="Proteomes" id="UP000521872">
    <property type="component" value="Unassembled WGS sequence"/>
</dbReference>